<accession>A0AAE0JYZ6</accession>
<evidence type="ECO:0000256" key="1">
    <source>
        <dbReference type="SAM" id="SignalP"/>
    </source>
</evidence>
<name>A0AAE0JYZ6_9PEZI</name>
<evidence type="ECO:0000313" key="2">
    <source>
        <dbReference type="EMBL" id="KAK3366934.1"/>
    </source>
</evidence>
<evidence type="ECO:0008006" key="4">
    <source>
        <dbReference type="Google" id="ProtNLM"/>
    </source>
</evidence>
<organism evidence="2 3">
    <name type="scientific">Lasiosphaeria ovina</name>
    <dbReference type="NCBI Taxonomy" id="92902"/>
    <lineage>
        <taxon>Eukaryota</taxon>
        <taxon>Fungi</taxon>
        <taxon>Dikarya</taxon>
        <taxon>Ascomycota</taxon>
        <taxon>Pezizomycotina</taxon>
        <taxon>Sordariomycetes</taxon>
        <taxon>Sordariomycetidae</taxon>
        <taxon>Sordariales</taxon>
        <taxon>Lasiosphaeriaceae</taxon>
        <taxon>Lasiosphaeria</taxon>
    </lineage>
</organism>
<sequence>MWGCGKNSSNMISRLFLLLHPPPSHTTPHPAYARVQCLSSGYHLPGSRLIRSYVRCFHVCHHTYPPGSFFDISPVCFRPLQTSSFYSALFSVYSSTLRSWVTCKNGPVLER</sequence>
<reference evidence="2" key="1">
    <citation type="journal article" date="2023" name="Mol. Phylogenet. Evol.">
        <title>Genome-scale phylogeny and comparative genomics of the fungal order Sordariales.</title>
        <authorList>
            <person name="Hensen N."/>
            <person name="Bonometti L."/>
            <person name="Westerberg I."/>
            <person name="Brannstrom I.O."/>
            <person name="Guillou S."/>
            <person name="Cros-Aarteil S."/>
            <person name="Calhoun S."/>
            <person name="Haridas S."/>
            <person name="Kuo A."/>
            <person name="Mondo S."/>
            <person name="Pangilinan J."/>
            <person name="Riley R."/>
            <person name="LaButti K."/>
            <person name="Andreopoulos B."/>
            <person name="Lipzen A."/>
            <person name="Chen C."/>
            <person name="Yan M."/>
            <person name="Daum C."/>
            <person name="Ng V."/>
            <person name="Clum A."/>
            <person name="Steindorff A."/>
            <person name="Ohm R.A."/>
            <person name="Martin F."/>
            <person name="Silar P."/>
            <person name="Natvig D.O."/>
            <person name="Lalanne C."/>
            <person name="Gautier V."/>
            <person name="Ament-Velasquez S.L."/>
            <person name="Kruys A."/>
            <person name="Hutchinson M.I."/>
            <person name="Powell A.J."/>
            <person name="Barry K."/>
            <person name="Miller A.N."/>
            <person name="Grigoriev I.V."/>
            <person name="Debuchy R."/>
            <person name="Gladieux P."/>
            <person name="Hiltunen Thoren M."/>
            <person name="Johannesson H."/>
        </authorList>
    </citation>
    <scope>NUCLEOTIDE SEQUENCE</scope>
    <source>
        <strain evidence="2">CBS 958.72</strain>
    </source>
</reference>
<proteinExistence type="predicted"/>
<feature type="signal peptide" evidence="1">
    <location>
        <begin position="1"/>
        <end position="26"/>
    </location>
</feature>
<gene>
    <name evidence="2" type="ORF">B0T24DRAFT_372596</name>
</gene>
<dbReference type="AlphaFoldDB" id="A0AAE0JYZ6"/>
<feature type="chain" id="PRO_5042028846" description="Secreted protein" evidence="1">
    <location>
        <begin position="27"/>
        <end position="111"/>
    </location>
</feature>
<keyword evidence="1" id="KW-0732">Signal</keyword>
<comment type="caution">
    <text evidence="2">The sequence shown here is derived from an EMBL/GenBank/DDBJ whole genome shotgun (WGS) entry which is preliminary data.</text>
</comment>
<dbReference type="EMBL" id="JAULSN010000007">
    <property type="protein sequence ID" value="KAK3366934.1"/>
    <property type="molecule type" value="Genomic_DNA"/>
</dbReference>
<keyword evidence="3" id="KW-1185">Reference proteome</keyword>
<evidence type="ECO:0000313" key="3">
    <source>
        <dbReference type="Proteomes" id="UP001287356"/>
    </source>
</evidence>
<protein>
    <recommendedName>
        <fullName evidence="4">Secreted protein</fullName>
    </recommendedName>
</protein>
<dbReference type="Proteomes" id="UP001287356">
    <property type="component" value="Unassembled WGS sequence"/>
</dbReference>
<reference evidence="2" key="2">
    <citation type="submission" date="2023-06" db="EMBL/GenBank/DDBJ databases">
        <authorList>
            <consortium name="Lawrence Berkeley National Laboratory"/>
            <person name="Haridas S."/>
            <person name="Hensen N."/>
            <person name="Bonometti L."/>
            <person name="Westerberg I."/>
            <person name="Brannstrom I.O."/>
            <person name="Guillou S."/>
            <person name="Cros-Aarteil S."/>
            <person name="Calhoun S."/>
            <person name="Kuo A."/>
            <person name="Mondo S."/>
            <person name="Pangilinan J."/>
            <person name="Riley R."/>
            <person name="Labutti K."/>
            <person name="Andreopoulos B."/>
            <person name="Lipzen A."/>
            <person name="Chen C."/>
            <person name="Yanf M."/>
            <person name="Daum C."/>
            <person name="Ng V."/>
            <person name="Clum A."/>
            <person name="Steindorff A."/>
            <person name="Ohm R."/>
            <person name="Martin F."/>
            <person name="Silar P."/>
            <person name="Natvig D."/>
            <person name="Lalanne C."/>
            <person name="Gautier V."/>
            <person name="Ament-Velasquez S.L."/>
            <person name="Kruys A."/>
            <person name="Hutchinson M.I."/>
            <person name="Powell A.J."/>
            <person name="Barry K."/>
            <person name="Miller A.N."/>
            <person name="Grigoriev I.V."/>
            <person name="Debuchy R."/>
            <person name="Gladieux P."/>
            <person name="Thoren M.H."/>
            <person name="Johannesson H."/>
        </authorList>
    </citation>
    <scope>NUCLEOTIDE SEQUENCE</scope>
    <source>
        <strain evidence="2">CBS 958.72</strain>
    </source>
</reference>